<gene>
    <name evidence="3" type="ORF">LNP81_23570</name>
</gene>
<dbReference type="InterPro" id="IPR000326">
    <property type="entry name" value="PAP2/HPO"/>
</dbReference>
<evidence type="ECO:0000259" key="2">
    <source>
        <dbReference type="SMART" id="SM00014"/>
    </source>
</evidence>
<keyword evidence="4" id="KW-1185">Reference proteome</keyword>
<dbReference type="InterPro" id="IPR036938">
    <property type="entry name" value="PAP2/HPO_sf"/>
</dbReference>
<feature type="transmembrane region" description="Helical" evidence="1">
    <location>
        <begin position="167"/>
        <end position="187"/>
    </location>
</feature>
<feature type="transmembrane region" description="Helical" evidence="1">
    <location>
        <begin position="70"/>
        <end position="87"/>
    </location>
</feature>
<feature type="transmembrane region" description="Helical" evidence="1">
    <location>
        <begin position="141"/>
        <end position="160"/>
    </location>
</feature>
<dbReference type="PANTHER" id="PTHR14969">
    <property type="entry name" value="SPHINGOSINE-1-PHOSPHATE PHOSPHOHYDROLASE"/>
    <property type="match status" value="1"/>
</dbReference>
<dbReference type="SUPFAM" id="SSF48317">
    <property type="entry name" value="Acid phosphatase/Vanadium-dependent haloperoxidase"/>
    <property type="match status" value="1"/>
</dbReference>
<keyword evidence="1" id="KW-1133">Transmembrane helix</keyword>
<dbReference type="Pfam" id="PF01569">
    <property type="entry name" value="PAP2"/>
    <property type="match status" value="1"/>
</dbReference>
<protein>
    <submittedName>
        <fullName evidence="3">Phosphatase PAP2 family protein</fullName>
    </submittedName>
</protein>
<sequence>MNSIVIDNFSKLKLSLFYLPAFLISAILSLLYIEDSLRAESYIKIQQDYFFLLNSILSRYPSIQYNLTETGNALVVFSFLSIFILYAPKLWESLASALLISCMFSSFLKKIFAVPRPAAVFNNDSFIIIGKTLSGNNSVPSGHSITVFTALTLLLFAFMPRKLKLKIIWSSFIVITGLILVFTRVGVGAHYPIDVIIGSIIGYVSALLGIFISKKYNLWKWINEKKYYPFFITASLVCSLVLINKIINENFIIYYLSLLTLTFSLIKIVAVYAKK</sequence>
<dbReference type="Gene3D" id="1.20.144.10">
    <property type="entry name" value="Phosphatidic acid phosphatase type 2/haloperoxidase"/>
    <property type="match status" value="1"/>
</dbReference>
<dbReference type="CDD" id="cd01610">
    <property type="entry name" value="PAP2_like"/>
    <property type="match status" value="1"/>
</dbReference>
<proteinExistence type="predicted"/>
<dbReference type="EMBL" id="JAJJMM010000001">
    <property type="protein sequence ID" value="MCC9065984.1"/>
    <property type="molecule type" value="Genomic_DNA"/>
</dbReference>
<evidence type="ECO:0000256" key="1">
    <source>
        <dbReference type="SAM" id="Phobius"/>
    </source>
</evidence>
<dbReference type="Proteomes" id="UP001430679">
    <property type="component" value="Unassembled WGS sequence"/>
</dbReference>
<accession>A0ABS8MKG9</accession>
<comment type="caution">
    <text evidence="3">The sequence shown here is derived from an EMBL/GenBank/DDBJ whole genome shotgun (WGS) entry which is preliminary data.</text>
</comment>
<keyword evidence="1" id="KW-0472">Membrane</keyword>
<feature type="transmembrane region" description="Helical" evidence="1">
    <location>
        <begin position="253"/>
        <end position="273"/>
    </location>
</feature>
<dbReference type="RefSeq" id="WP_198529589.1">
    <property type="nucleotide sequence ID" value="NZ_JAJJMM010000001.1"/>
</dbReference>
<evidence type="ECO:0000313" key="3">
    <source>
        <dbReference type="EMBL" id="MCC9065984.1"/>
    </source>
</evidence>
<dbReference type="PANTHER" id="PTHR14969:SF13">
    <property type="entry name" value="AT30094P"/>
    <property type="match status" value="1"/>
</dbReference>
<feature type="transmembrane region" description="Helical" evidence="1">
    <location>
        <begin position="227"/>
        <end position="247"/>
    </location>
</feature>
<name>A0ABS8MKG9_9FLAO</name>
<reference evidence="3" key="1">
    <citation type="submission" date="2021-11" db="EMBL/GenBank/DDBJ databases">
        <title>Description of novel Flavobacterium species.</title>
        <authorList>
            <person name="Saticioglu I.B."/>
            <person name="Ay H."/>
            <person name="Altun S."/>
            <person name="Duman M."/>
        </authorList>
    </citation>
    <scope>NUCLEOTIDE SEQUENCE</scope>
    <source>
        <strain evidence="3">F-30</strain>
    </source>
</reference>
<dbReference type="SMART" id="SM00014">
    <property type="entry name" value="acidPPc"/>
    <property type="match status" value="1"/>
</dbReference>
<evidence type="ECO:0000313" key="4">
    <source>
        <dbReference type="Proteomes" id="UP001430679"/>
    </source>
</evidence>
<feature type="transmembrane region" description="Helical" evidence="1">
    <location>
        <begin position="193"/>
        <end position="212"/>
    </location>
</feature>
<feature type="transmembrane region" description="Helical" evidence="1">
    <location>
        <begin position="12"/>
        <end position="33"/>
    </location>
</feature>
<organism evidence="3 4">
    <name type="scientific">Flavobacterium piscisymbiosum</name>
    <dbReference type="NCBI Taxonomy" id="2893753"/>
    <lineage>
        <taxon>Bacteria</taxon>
        <taxon>Pseudomonadati</taxon>
        <taxon>Bacteroidota</taxon>
        <taxon>Flavobacteriia</taxon>
        <taxon>Flavobacteriales</taxon>
        <taxon>Flavobacteriaceae</taxon>
        <taxon>Flavobacterium</taxon>
    </lineage>
</organism>
<keyword evidence="1" id="KW-0812">Transmembrane</keyword>
<feature type="domain" description="Phosphatidic acid phosphatase type 2/haloperoxidase" evidence="2">
    <location>
        <begin position="91"/>
        <end position="210"/>
    </location>
</feature>